<organism evidence="1">
    <name type="scientific">Salmonella enterica subsp. enterica serovar Mbandaka</name>
    <dbReference type="NCBI Taxonomy" id="192954"/>
    <lineage>
        <taxon>Bacteria</taxon>
        <taxon>Pseudomonadati</taxon>
        <taxon>Pseudomonadota</taxon>
        <taxon>Gammaproteobacteria</taxon>
        <taxon>Enterobacterales</taxon>
        <taxon>Enterobacteriaceae</taxon>
        <taxon>Salmonella</taxon>
    </lineage>
</organism>
<dbReference type="EMBL" id="AAMLZP010000004">
    <property type="protein sequence ID" value="EDI7462135.1"/>
    <property type="molecule type" value="Genomic_DNA"/>
</dbReference>
<dbReference type="AlphaFoldDB" id="A0A639BN25"/>
<sequence>MKLNGIELLNLAVAHELKEVWVVRLDPPDQPGNRGPDGDLLWPEVLLCKNSDDATHLAEYLSKAAFDDFSDFMAAEEDGEIHSEPQDADQYIVALCKSIQRYRYAWLVEPSINSISQITLLKEALQHD</sequence>
<gene>
    <name evidence="1" type="ORF">CGA83_03690</name>
</gene>
<evidence type="ECO:0000313" key="1">
    <source>
        <dbReference type="EMBL" id="EDI7462135.1"/>
    </source>
</evidence>
<accession>A0A639BN25</accession>
<reference evidence="1" key="1">
    <citation type="submission" date="2018-07" db="EMBL/GenBank/DDBJ databases">
        <authorList>
            <person name="Ashton P.M."/>
            <person name="Dallman T."/>
            <person name="Nair S."/>
            <person name="De Pinna E."/>
            <person name="Peters T."/>
            <person name="Grant K."/>
        </authorList>
    </citation>
    <scope>NUCLEOTIDE SEQUENCE</scope>
    <source>
        <strain evidence="1">167025</strain>
    </source>
</reference>
<name>A0A639BN25_SALET</name>
<proteinExistence type="predicted"/>
<comment type="caution">
    <text evidence="1">The sequence shown here is derived from an EMBL/GenBank/DDBJ whole genome shotgun (WGS) entry which is preliminary data.</text>
</comment>
<protein>
    <submittedName>
        <fullName evidence="1">Uncharacterized protein</fullName>
    </submittedName>
</protein>